<evidence type="ECO:0000259" key="15">
    <source>
        <dbReference type="PROSITE" id="PS51202"/>
    </source>
</evidence>
<dbReference type="GO" id="GO:0015297">
    <property type="term" value="F:antiporter activity"/>
    <property type="evidence" value="ECO:0007669"/>
    <property type="project" value="UniProtKB-KW"/>
</dbReference>
<evidence type="ECO:0000256" key="11">
    <source>
        <dbReference type="ARBA" id="ARBA00023065"/>
    </source>
</evidence>
<protein>
    <submittedName>
        <fullName evidence="16">Sodium/proton antiporter (CPA1 family)</fullName>
    </submittedName>
</protein>
<keyword evidence="11" id="KW-0406">Ion transport</keyword>
<keyword evidence="10" id="KW-0520">NAD</keyword>
<keyword evidence="4" id="KW-0050">Antiport</keyword>
<evidence type="ECO:0000256" key="10">
    <source>
        <dbReference type="ARBA" id="ARBA00023027"/>
    </source>
</evidence>
<organism evidence="16 17">
    <name type="scientific">Natrinema hispanicum</name>
    <dbReference type="NCBI Taxonomy" id="392421"/>
    <lineage>
        <taxon>Archaea</taxon>
        <taxon>Methanobacteriati</taxon>
        <taxon>Methanobacteriota</taxon>
        <taxon>Stenosarchaea group</taxon>
        <taxon>Halobacteria</taxon>
        <taxon>Halobacteriales</taxon>
        <taxon>Natrialbaceae</taxon>
        <taxon>Natrinema</taxon>
    </lineage>
</organism>
<dbReference type="Gene3D" id="3.40.50.720">
    <property type="entry name" value="NAD(P)-binding Rossmann-like Domain"/>
    <property type="match status" value="1"/>
</dbReference>
<dbReference type="InterPro" id="IPR006037">
    <property type="entry name" value="RCK_C"/>
</dbReference>
<dbReference type="PRINTS" id="PR00335">
    <property type="entry name" value="KUPTAKETRKA"/>
</dbReference>
<dbReference type="InterPro" id="IPR036291">
    <property type="entry name" value="NAD(P)-bd_dom_sf"/>
</dbReference>
<dbReference type="AlphaFoldDB" id="A0A482Y1Q2"/>
<dbReference type="Pfam" id="PF02080">
    <property type="entry name" value="TrkA_C"/>
    <property type="match status" value="1"/>
</dbReference>
<dbReference type="Gene3D" id="3.30.70.1450">
    <property type="entry name" value="Regulator of K+ conductance, C-terminal domain"/>
    <property type="match status" value="1"/>
</dbReference>
<dbReference type="GO" id="GO:1902600">
    <property type="term" value="P:proton transmembrane transport"/>
    <property type="evidence" value="ECO:0007669"/>
    <property type="project" value="InterPro"/>
</dbReference>
<evidence type="ECO:0000256" key="1">
    <source>
        <dbReference type="ARBA" id="ARBA00003660"/>
    </source>
</evidence>
<dbReference type="RefSeq" id="WP_130501953.1">
    <property type="nucleotide sequence ID" value="NZ_SHMP01000010.1"/>
</dbReference>
<feature type="transmembrane region" description="Helical" evidence="13">
    <location>
        <begin position="122"/>
        <end position="147"/>
    </location>
</feature>
<dbReference type="InterPro" id="IPR006036">
    <property type="entry name" value="K_uptake_TrkA"/>
</dbReference>
<sequence>MSAGSALISLVVIILGLGVASQVLADRLEIPSVLFLILAGVAVGPEGLDIIGLESLGGPGPLSAIVGLSVAIIVFEGAFHLKLTKLRQTPREAIRLITVGALIALVGTAVVVRFALNVSWELSFLVGSLLIATGPTVITPILDVVPVRDRVAAALETEGIVNDVTAAILAVAVFEMVVSEESELQVLVEEFVSRLGIGLLIGVLTAGVLWYLLTHVDLSPSNAVRNSRLIVLVGALATYGIANAIITEAGIAAVATAGLLLGNAGVPYEEEIAAFKGDITLIVLSFVFISLTTLLSFEDLLSLGVGGIVVVFVVVAVIRPVAVLLCTYGEHFSFREQLFMSGVGPRGIIPASVATLFALELRSSNPEAATVLVGTVFLVILTTVVFEGGFARHIAQALKVLPMRVIVVGGGRVGRGLAERLEDRGENVIIIDNDQEKVEAARNAGFTVHHGDGTDTSVLQSAGAANAKIVAAATGDDDANLLIAQLANSKFDNETVIARVNTPGNADAFEDLGVRAIAADESIAQSMDNAIERPALSEWMTELGRTGDVQEIEVTAEKLVGKSIRELDQELPDGVLVALVSRNGESEVPDADLTLQHGDHLTFVGRRNAVHEALEQCHPHLRT</sequence>
<name>A0A482Y1Q2_9EURY</name>
<dbReference type="PROSITE" id="PS51202">
    <property type="entry name" value="RCK_C"/>
    <property type="match status" value="1"/>
</dbReference>
<keyword evidence="6" id="KW-0633">Potassium transport</keyword>
<evidence type="ECO:0000256" key="3">
    <source>
        <dbReference type="ARBA" id="ARBA00022448"/>
    </source>
</evidence>
<dbReference type="GO" id="GO:0005886">
    <property type="term" value="C:plasma membrane"/>
    <property type="evidence" value="ECO:0007669"/>
    <property type="project" value="UniProtKB-SubCell"/>
</dbReference>
<feature type="domain" description="RCK N-terminal" evidence="14">
    <location>
        <begin position="402"/>
        <end position="523"/>
    </location>
</feature>
<dbReference type="PANTHER" id="PTHR32507:SF0">
    <property type="entry name" value="NA(+)_H(+) ANTIPORTER 2-RELATED"/>
    <property type="match status" value="1"/>
</dbReference>
<dbReference type="SUPFAM" id="SSF116726">
    <property type="entry name" value="TrkA C-terminal domain-like"/>
    <property type="match status" value="1"/>
</dbReference>
<feature type="transmembrane region" description="Helical" evidence="13">
    <location>
        <begin position="226"/>
        <end position="245"/>
    </location>
</feature>
<dbReference type="SUPFAM" id="SSF51735">
    <property type="entry name" value="NAD(P)-binding Rossmann-fold domains"/>
    <property type="match status" value="1"/>
</dbReference>
<evidence type="ECO:0000256" key="8">
    <source>
        <dbReference type="ARBA" id="ARBA00022958"/>
    </source>
</evidence>
<dbReference type="InterPro" id="IPR038770">
    <property type="entry name" value="Na+/solute_symporter_sf"/>
</dbReference>
<evidence type="ECO:0000256" key="7">
    <source>
        <dbReference type="ARBA" id="ARBA00022692"/>
    </source>
</evidence>
<feature type="transmembrane region" description="Helical" evidence="13">
    <location>
        <begin position="93"/>
        <end position="116"/>
    </location>
</feature>
<proteinExistence type="predicted"/>
<evidence type="ECO:0000313" key="16">
    <source>
        <dbReference type="EMBL" id="RZV05243.1"/>
    </source>
</evidence>
<comment type="caution">
    <text evidence="16">The sequence shown here is derived from an EMBL/GenBank/DDBJ whole genome shotgun (WGS) entry which is preliminary data.</text>
</comment>
<dbReference type="Proteomes" id="UP000291097">
    <property type="component" value="Unassembled WGS sequence"/>
</dbReference>
<feature type="transmembrane region" description="Helical" evidence="13">
    <location>
        <begin position="62"/>
        <end position="81"/>
    </location>
</feature>
<accession>A0A482Y1Q2</accession>
<evidence type="ECO:0000256" key="9">
    <source>
        <dbReference type="ARBA" id="ARBA00022989"/>
    </source>
</evidence>
<keyword evidence="8" id="KW-0630">Potassium</keyword>
<keyword evidence="7 13" id="KW-0812">Transmembrane</keyword>
<evidence type="ECO:0000313" key="17">
    <source>
        <dbReference type="Proteomes" id="UP000291097"/>
    </source>
</evidence>
<keyword evidence="3" id="KW-0813">Transport</keyword>
<keyword evidence="5" id="KW-1003">Cell membrane</keyword>
<dbReference type="Gene3D" id="1.20.1530.20">
    <property type="match status" value="1"/>
</dbReference>
<evidence type="ECO:0000256" key="4">
    <source>
        <dbReference type="ARBA" id="ARBA00022449"/>
    </source>
</evidence>
<evidence type="ECO:0000259" key="14">
    <source>
        <dbReference type="PROSITE" id="PS51201"/>
    </source>
</evidence>
<dbReference type="InterPro" id="IPR006153">
    <property type="entry name" value="Cation/H_exchanger_TM"/>
</dbReference>
<evidence type="ECO:0000256" key="2">
    <source>
        <dbReference type="ARBA" id="ARBA00004651"/>
    </source>
</evidence>
<evidence type="ECO:0000256" key="12">
    <source>
        <dbReference type="ARBA" id="ARBA00023136"/>
    </source>
</evidence>
<dbReference type="Pfam" id="PF02254">
    <property type="entry name" value="TrkA_N"/>
    <property type="match status" value="1"/>
</dbReference>
<keyword evidence="9 13" id="KW-1133">Transmembrane helix</keyword>
<feature type="transmembrane region" description="Helical" evidence="13">
    <location>
        <begin position="191"/>
        <end position="214"/>
    </location>
</feature>
<evidence type="ECO:0000256" key="13">
    <source>
        <dbReference type="SAM" id="Phobius"/>
    </source>
</evidence>
<gene>
    <name evidence="16" type="ORF">BDK88_4267</name>
</gene>
<feature type="transmembrane region" description="Helical" evidence="13">
    <location>
        <begin position="280"/>
        <end position="297"/>
    </location>
</feature>
<feature type="transmembrane region" description="Helical" evidence="13">
    <location>
        <begin position="303"/>
        <end position="326"/>
    </location>
</feature>
<evidence type="ECO:0000256" key="5">
    <source>
        <dbReference type="ARBA" id="ARBA00022475"/>
    </source>
</evidence>
<comment type="subcellular location">
    <subcellularLocation>
        <location evidence="2">Cell membrane</location>
        <topology evidence="2">Multi-pass membrane protein</topology>
    </subcellularLocation>
</comment>
<dbReference type="Pfam" id="PF00999">
    <property type="entry name" value="Na_H_Exchanger"/>
    <property type="match status" value="1"/>
</dbReference>
<dbReference type="InterPro" id="IPR003148">
    <property type="entry name" value="RCK_N"/>
</dbReference>
<dbReference type="InterPro" id="IPR036721">
    <property type="entry name" value="RCK_C_sf"/>
</dbReference>
<reference evidence="16 17" key="1">
    <citation type="submission" date="2019-02" db="EMBL/GenBank/DDBJ databases">
        <title>Genomic Encyclopedia of Archaeal and Bacterial Type Strains, Phase II (KMG-II): from individual species to whole genera.</title>
        <authorList>
            <person name="Goeker M."/>
        </authorList>
    </citation>
    <scope>NUCLEOTIDE SEQUENCE [LARGE SCALE GENOMIC DNA]</scope>
    <source>
        <strain evidence="16 17">DSM 18328</strain>
    </source>
</reference>
<feature type="domain" description="RCK C-terminal" evidence="15">
    <location>
        <begin position="537"/>
        <end position="620"/>
    </location>
</feature>
<dbReference type="PANTHER" id="PTHR32507">
    <property type="entry name" value="NA(+)/H(+) ANTIPORTER 1"/>
    <property type="match status" value="1"/>
</dbReference>
<evidence type="ECO:0000256" key="6">
    <source>
        <dbReference type="ARBA" id="ARBA00022538"/>
    </source>
</evidence>
<dbReference type="EMBL" id="SHMP01000010">
    <property type="protein sequence ID" value="RZV05243.1"/>
    <property type="molecule type" value="Genomic_DNA"/>
</dbReference>
<keyword evidence="12 13" id="KW-0472">Membrane</keyword>
<dbReference type="GO" id="GO:0015079">
    <property type="term" value="F:potassium ion transmembrane transporter activity"/>
    <property type="evidence" value="ECO:0007669"/>
    <property type="project" value="InterPro"/>
</dbReference>
<feature type="transmembrane region" description="Helical" evidence="13">
    <location>
        <begin position="159"/>
        <end position="179"/>
    </location>
</feature>
<dbReference type="PROSITE" id="PS51201">
    <property type="entry name" value="RCK_N"/>
    <property type="match status" value="1"/>
</dbReference>
<dbReference type="OrthoDB" id="11709at2157"/>
<comment type="function">
    <text evidence="1">Part of a potassium transport system.</text>
</comment>
<feature type="transmembrane region" description="Helical" evidence="13">
    <location>
        <begin position="371"/>
        <end position="391"/>
    </location>
</feature>